<feature type="coiled-coil region" evidence="8">
    <location>
        <begin position="936"/>
        <end position="999"/>
    </location>
</feature>
<feature type="domain" description="KASH" evidence="10">
    <location>
        <begin position="2747"/>
        <end position="2806"/>
    </location>
</feature>
<name>A0A3S3P306_9ACAR</name>
<dbReference type="GO" id="GO:0031965">
    <property type="term" value="C:nuclear membrane"/>
    <property type="evidence" value="ECO:0007669"/>
    <property type="project" value="UniProtKB-SubCell"/>
</dbReference>
<reference evidence="11 12" key="1">
    <citation type="journal article" date="2018" name="Gigascience">
        <title>Genomes of trombidid mites reveal novel predicted allergens and laterally-transferred genes associated with secondary metabolism.</title>
        <authorList>
            <person name="Dong X."/>
            <person name="Chaisiri K."/>
            <person name="Xia D."/>
            <person name="Armstrong S.D."/>
            <person name="Fang Y."/>
            <person name="Donnelly M.J."/>
            <person name="Kadowaki T."/>
            <person name="McGarry J.W."/>
            <person name="Darby A.C."/>
            <person name="Makepeace B.L."/>
        </authorList>
    </citation>
    <scope>NUCLEOTIDE SEQUENCE [LARGE SCALE GENOMIC DNA]</scope>
    <source>
        <strain evidence="11">UoL-WK</strain>
    </source>
</reference>
<feature type="compositionally biased region" description="Low complexity" evidence="9">
    <location>
        <begin position="391"/>
        <end position="404"/>
    </location>
</feature>
<evidence type="ECO:0000256" key="8">
    <source>
        <dbReference type="SAM" id="Coils"/>
    </source>
</evidence>
<feature type="compositionally biased region" description="Low complexity" evidence="9">
    <location>
        <begin position="2048"/>
        <end position="2059"/>
    </location>
</feature>
<dbReference type="Gene3D" id="1.20.58.60">
    <property type="match status" value="6"/>
</dbReference>
<dbReference type="GO" id="GO:0007010">
    <property type="term" value="P:cytoskeleton organization"/>
    <property type="evidence" value="ECO:0007669"/>
    <property type="project" value="TreeGrafter"/>
</dbReference>
<feature type="topological domain" description="Perinuclear space" evidence="7">
    <location>
        <begin position="2777"/>
        <end position="2806"/>
    </location>
</feature>
<dbReference type="PANTHER" id="PTHR21524">
    <property type="entry name" value="SPECTRIN REPEAT CONTAINING NUCLEAR ENVELOPE PROTEIN 2"/>
    <property type="match status" value="1"/>
</dbReference>
<dbReference type="GO" id="GO:0019894">
    <property type="term" value="F:kinesin binding"/>
    <property type="evidence" value="ECO:0007669"/>
    <property type="project" value="TreeGrafter"/>
</dbReference>
<dbReference type="Pfam" id="PF10541">
    <property type="entry name" value="KASH"/>
    <property type="match status" value="1"/>
</dbReference>
<keyword evidence="5 7" id="KW-0472">Membrane</keyword>
<feature type="compositionally biased region" description="Low complexity" evidence="9">
    <location>
        <begin position="2073"/>
        <end position="2128"/>
    </location>
</feature>
<dbReference type="GO" id="GO:0006997">
    <property type="term" value="P:nucleus organization"/>
    <property type="evidence" value="ECO:0007669"/>
    <property type="project" value="TreeGrafter"/>
</dbReference>
<feature type="region of interest" description="Disordered" evidence="9">
    <location>
        <begin position="2537"/>
        <end position="2601"/>
    </location>
</feature>
<comment type="caution">
    <text evidence="11">The sequence shown here is derived from an EMBL/GenBank/DDBJ whole genome shotgun (WGS) entry which is preliminary data.</text>
</comment>
<evidence type="ECO:0000256" key="1">
    <source>
        <dbReference type="ARBA" id="ARBA00004126"/>
    </source>
</evidence>
<evidence type="ECO:0000256" key="2">
    <source>
        <dbReference type="ARBA" id="ARBA00008619"/>
    </source>
</evidence>
<keyword evidence="6" id="KW-0539">Nucleus</keyword>
<dbReference type="PANTHER" id="PTHR21524:SF5">
    <property type="entry name" value="SPECTRIN REPEAT CONTAINING NUCLEAR ENVELOPE PROTEIN 2"/>
    <property type="match status" value="1"/>
</dbReference>
<evidence type="ECO:0000256" key="6">
    <source>
        <dbReference type="ARBA" id="ARBA00023242"/>
    </source>
</evidence>
<feature type="compositionally biased region" description="Polar residues" evidence="9">
    <location>
        <begin position="2586"/>
        <end position="2595"/>
    </location>
</feature>
<feature type="coiled-coil region" evidence="8">
    <location>
        <begin position="148"/>
        <end position="208"/>
    </location>
</feature>
<feature type="coiled-coil region" evidence="8">
    <location>
        <begin position="1310"/>
        <end position="1372"/>
    </location>
</feature>
<feature type="region of interest" description="Disordered" evidence="9">
    <location>
        <begin position="391"/>
        <end position="410"/>
    </location>
</feature>
<feature type="coiled-coil region" evidence="8">
    <location>
        <begin position="690"/>
        <end position="717"/>
    </location>
</feature>
<feature type="region of interest" description="Disordered" evidence="9">
    <location>
        <begin position="2156"/>
        <end position="2242"/>
    </location>
</feature>
<feature type="region of interest" description="Disordered" evidence="9">
    <location>
        <begin position="2716"/>
        <end position="2739"/>
    </location>
</feature>
<comment type="similarity">
    <text evidence="2">Belongs to the nesprin family.</text>
</comment>
<keyword evidence="4" id="KW-1133">Transmembrane helix</keyword>
<feature type="compositionally biased region" description="Basic and acidic residues" evidence="9">
    <location>
        <begin position="2188"/>
        <end position="2199"/>
    </location>
</feature>
<organism evidence="11 12">
    <name type="scientific">Dinothrombium tinctorium</name>
    <dbReference type="NCBI Taxonomy" id="1965070"/>
    <lineage>
        <taxon>Eukaryota</taxon>
        <taxon>Metazoa</taxon>
        <taxon>Ecdysozoa</taxon>
        <taxon>Arthropoda</taxon>
        <taxon>Chelicerata</taxon>
        <taxon>Arachnida</taxon>
        <taxon>Acari</taxon>
        <taxon>Acariformes</taxon>
        <taxon>Trombidiformes</taxon>
        <taxon>Prostigmata</taxon>
        <taxon>Anystina</taxon>
        <taxon>Parasitengona</taxon>
        <taxon>Trombidioidea</taxon>
        <taxon>Trombidiidae</taxon>
        <taxon>Dinothrombium</taxon>
    </lineage>
</organism>
<feature type="compositionally biased region" description="Low complexity" evidence="9">
    <location>
        <begin position="2162"/>
        <end position="2172"/>
    </location>
</feature>
<proteinExistence type="inferred from homology"/>
<dbReference type="GO" id="GO:0007097">
    <property type="term" value="P:nuclear migration"/>
    <property type="evidence" value="ECO:0007669"/>
    <property type="project" value="TreeGrafter"/>
</dbReference>
<dbReference type="STRING" id="1965070.A0A3S3P306"/>
<evidence type="ECO:0000256" key="9">
    <source>
        <dbReference type="SAM" id="MobiDB-lite"/>
    </source>
</evidence>
<dbReference type="InterPro" id="IPR018159">
    <property type="entry name" value="Spectrin/alpha-actinin"/>
</dbReference>
<keyword evidence="12" id="KW-1185">Reference proteome</keyword>
<accession>A0A3S3P306</accession>
<evidence type="ECO:0000256" key="3">
    <source>
        <dbReference type="ARBA" id="ARBA00022692"/>
    </source>
</evidence>
<dbReference type="SUPFAM" id="SSF46966">
    <property type="entry name" value="Spectrin repeat"/>
    <property type="match status" value="5"/>
</dbReference>
<dbReference type="GO" id="GO:0048471">
    <property type="term" value="C:perinuclear region of cytoplasm"/>
    <property type="evidence" value="ECO:0007669"/>
    <property type="project" value="TreeGrafter"/>
</dbReference>
<feature type="coiled-coil region" evidence="8">
    <location>
        <begin position="1655"/>
        <end position="1682"/>
    </location>
</feature>
<feature type="coiled-coil region" evidence="8">
    <location>
        <begin position="751"/>
        <end position="910"/>
    </location>
</feature>
<dbReference type="PROSITE" id="PS51049">
    <property type="entry name" value="KASH"/>
    <property type="match status" value="1"/>
</dbReference>
<evidence type="ECO:0000313" key="12">
    <source>
        <dbReference type="Proteomes" id="UP000285301"/>
    </source>
</evidence>
<protein>
    <submittedName>
        <fullName evidence="11">Nesprin-1-like protein</fullName>
    </submittedName>
</protein>
<feature type="compositionally biased region" description="Low complexity" evidence="9">
    <location>
        <begin position="1993"/>
        <end position="2002"/>
    </location>
</feature>
<feature type="coiled-coil region" evidence="8">
    <location>
        <begin position="81"/>
        <end position="119"/>
    </location>
</feature>
<feature type="region of interest" description="Disordered" evidence="9">
    <location>
        <begin position="1950"/>
        <end position="2139"/>
    </location>
</feature>
<dbReference type="SMART" id="SM00150">
    <property type="entry name" value="SPEC"/>
    <property type="match status" value="6"/>
</dbReference>
<feature type="compositionally biased region" description="Low complexity" evidence="9">
    <location>
        <begin position="2203"/>
        <end position="2217"/>
    </location>
</feature>
<dbReference type="OrthoDB" id="6515325at2759"/>
<dbReference type="EMBL" id="NCKU01003766">
    <property type="protein sequence ID" value="RWS06960.1"/>
    <property type="molecule type" value="Genomic_DNA"/>
</dbReference>
<evidence type="ECO:0000313" key="11">
    <source>
        <dbReference type="EMBL" id="RWS06960.1"/>
    </source>
</evidence>
<feature type="non-terminal residue" evidence="11">
    <location>
        <position position="1"/>
    </location>
</feature>
<dbReference type="SMART" id="SM01249">
    <property type="entry name" value="KASH"/>
    <property type="match status" value="1"/>
</dbReference>
<feature type="coiled-coil region" evidence="8">
    <location>
        <begin position="1023"/>
        <end position="1115"/>
    </location>
</feature>
<keyword evidence="8" id="KW-0175">Coiled coil</keyword>
<feature type="coiled-coil region" evidence="8">
    <location>
        <begin position="1522"/>
        <end position="1556"/>
    </location>
</feature>
<evidence type="ECO:0000256" key="7">
    <source>
        <dbReference type="PROSITE-ProRule" id="PRU00385"/>
    </source>
</evidence>
<evidence type="ECO:0000256" key="4">
    <source>
        <dbReference type="ARBA" id="ARBA00022989"/>
    </source>
</evidence>
<comment type="subcellular location">
    <subcellularLocation>
        <location evidence="1">Nucleus membrane</location>
    </subcellularLocation>
</comment>
<sequence length="2806" mass="320884">LQEKNAKKQRIKLCEDEFNKAKDDFEKWAKKMRDEIKKPFDNFGERLDHLRSVQNSLPDGQVLLLLATESATRLLAESEDSDEVKTALDDLKQDYEKLNREINEKIVDLSSKLVNYEELRKKIGELSKWFEANRDDLKRKPHKHQGDMNQLRALLDRYKNLLQQIEDNNDIIKKLKEEAVDFNLDKELNRLQRLNDEAENTCRSSIADLESDSNEIQNYNQLLQEIEKWLLQQSMRLMAHHSLQITNVAKCNDELKKHSKVLDEIKAYTGINELKKKGKELVDKYHCDKAKIDFQVRNVSESYDALINQGLKIKTQLENAKEKYEIYEKTLADCEAILEEHSASDLNMNPETIDEAKNEITKGKAIIEKLNECKAILQTAIQDCFDATVAVSRPSSPEQPVQQQPPVPERETNVKLRLGDLIEQIDAQIAALHALIDEKTDFEKKCEAIEKWATEKEDRLSEIESEPHEDAAPDQKEKIFEKEMQELDAIKEEAAVELCVLRELNRKSRSKPRKDLEEKLQKLQEHAELIKSSRAQVLKEESLNLMNEISNSIQKCTELLDEEEKRKALKERIALLEEAENILESQIEPKINRVKGKQRDVIEAKVEELRRRLKARQQSVDELKASVDDIKQELYSIRSWIYDTLQKIRETEDAADLAFIQNEVNNKLKGVFATLRSRVESVEDCDDFDLDAIKKQVDELKGALTAKEKELKDRQLEELNSEMTNWVETKLKEIESVVVKQKLPRQEAVEEEDEETILEKLEEEIANFDRQKVNDVFAQRCREFNSIDKLQEMRSKVKDLRDALQRKKKLLKDKQRLNEVIKTIVTNIEVIETAVDEKEDAIEDEIQRLNDLLKECDKIDRELDKLQNLMSEVDQSLKTEALKEEMKKLRKRQKKAKETLKKLLDENEATNVVVKEFVETQESLQTLSSKQVDFDNSDIEDALKECDTLKKRLEDQLKRLKNLNVEKEVNDCEKTLRDIDKLVNRLRKMLRNKEQFKKSFDEVKTIIETNLLISEESTTAASISETEEKIKKLESVIEDCETRIPKIEKKVKEMLEDGASEACRQRVMNDLQDLKNLLMKLKKFVQNLKAQHSKHLRIRAELENAIQKLKELDGKIVDDPSLRMQNIESDLSDQQRLENEANSVINKGDEVIARVEQPEKNLFQKQIDEFNQLKQSVSQRLKNRRTFIEDAHGERMDFDRAKGQLLDWLNNAEALITKSLPDECEQLNECLTECDSLLDDLNNKEDDCARCQALAAKICSLLKFENEKVLISKELQLIDDRIEQFRKGANGRKDEIKKKIVELNNFDALLDKIAAILSEFEKDVKNFKDQQPKNVAELRDIVNKLSQKSNELQEQQELMQELNTKSIALNKSNDPKVEQLNARWESLLVEIENLLTLWADLLNRWENYIDLESSTRSFLKEYRKKAETTEDIDELKEILTAVNALSDPISELSMLGSNAPLADYIEDTSSSSSLESEQKELVKYIEEKLDVFEAVFKAVSDLKKVLIAIESELIGIDGLMGDTDEEQKLELFKNEVENCRQEVEKLSKAYKFVRNQVRELEPLIERVYSIIEDKERDFAKAKNYRQDYLTGVDTIMKWIEKSKEILEDSRGDTPEVAKRNIKEVYSELKPMKEHLNRLIVGCGNMIREHGGLKEAALVETTLKGLTDELNDLESNLKRRKSEIEKALDWWQQFGQLKEVVENWIENVTPHITHDTDKEPEETTLSKVKEKLAEVKKIGTQTSNGEDITPKGCLVEMSQCLAKISLNGCSVGPLSDEYDQLEQTTTQVEFKVLQEIAILTELLEEWEQCNEKLNQVRNWIQNFRDYIVEMPSEQEISLKDQLCEREKLLSDAIIQTTKILLATEKLSVHLNRLNLIQSPKPTALLAELDRLQSLLKEQVKSLTALVTEEEHEQLKKNQLEQAQAMKEQMKESDVHFAHLKHQVDEIVSHFEVSSSRANSRSRSTTPVVPSRKAKSPSKFVSKGSKATSPVPHTSYGASSSSGSGKAGGSHLQIVKTKDEPTLSAKSSEEEPSEFTVSLRKPAARKEGSSRGTSPTSPTFTIERPVRKKHHTKTKTVSASVITYSASTSSSSSQASTSKAGTSGAAGISYSRQYSGPSEPVVEPSSASDSLHTTDSSDPAKVVIEPILPVVRKVSVAHQIADTSSVVEKAVVSSEKSDHEKPPIEPTTSQEKKSSETKNKSDQNSSTSQEESKDSLSSSANDTVDYPHETNISGAGEGNATLSDISSIENPWSLEYIESSKEDTSKVKKEVTFGEIYVYDNSENVDVEIGDDVPPNENKADDEVCYGEDMDEEWAEDANDEVFADIEPSASHFVTETSDELLELFSRSEKEELTSISKPETDVLFLSSKGQCVFTPSAEEESLASNQRLPLEECVACKEELIESTKIECEACQMPLEKQLTLSEVSSLNEEESPIKEEIVETCYQSESSASLEPNNNQIPVINIQQPSSQSDELYQPPPPLPSFIPTRRKLQTQASIEVDNDEMNMFASELVCDIVDKAIETFSSSSDFKGVISSHQSLETRKQDDSDENGNKCVTKSDYSKPSAEIDRRNSINKDSSLQEGDEDSSLIDQTSSESLETADREEKDEFEMWLKVAEARLNEVLSSKIDENNLDELSIRVNRLLELKHDLQNEFDRKTLYNKRNTDQLESLYQLCCDELNSSQLKLEKFRCSSPQLRSIRSHLIPSLPKSDIAELHPQQHQQQQQQIHRTPQFRPPFGSRQTSEERRNIYSYIYRAFRASIPLQVLLLFLLGAATLVPTIEEDYSCVLVNNFGSSFEPVIDYPNGPPPI</sequence>
<feature type="coiled-coil region" evidence="8">
    <location>
        <begin position="513"/>
        <end position="633"/>
    </location>
</feature>
<feature type="compositionally biased region" description="Low complexity" evidence="9">
    <location>
        <begin position="1952"/>
        <end position="1962"/>
    </location>
</feature>
<feature type="topological domain" description="Cytoplasmic" evidence="7">
    <location>
        <begin position="1"/>
        <end position="2755"/>
    </location>
</feature>
<gene>
    <name evidence="11" type="ORF">B4U79_16169</name>
</gene>
<evidence type="ECO:0000259" key="10">
    <source>
        <dbReference type="PROSITE" id="PS51049"/>
    </source>
</evidence>
<dbReference type="InterPro" id="IPR012315">
    <property type="entry name" value="KASH"/>
</dbReference>
<evidence type="ECO:0000256" key="5">
    <source>
        <dbReference type="ARBA" id="ARBA00023136"/>
    </source>
</evidence>
<dbReference type="Proteomes" id="UP000285301">
    <property type="component" value="Unassembled WGS sequence"/>
</dbReference>
<keyword evidence="3 7" id="KW-0812">Transmembrane</keyword>